<organism evidence="3 4">
    <name type="scientific">Stieleria marina</name>
    <dbReference type="NCBI Taxonomy" id="1930275"/>
    <lineage>
        <taxon>Bacteria</taxon>
        <taxon>Pseudomonadati</taxon>
        <taxon>Planctomycetota</taxon>
        <taxon>Planctomycetia</taxon>
        <taxon>Pirellulales</taxon>
        <taxon>Pirellulaceae</taxon>
        <taxon>Stieleria</taxon>
    </lineage>
</organism>
<dbReference type="AlphaFoldDB" id="A0A517NVE8"/>
<dbReference type="PROSITE" id="PS00662">
    <property type="entry name" value="T2SP_E"/>
    <property type="match status" value="1"/>
</dbReference>
<dbReference type="GO" id="GO:0005524">
    <property type="term" value="F:ATP binding"/>
    <property type="evidence" value="ECO:0007669"/>
    <property type="project" value="InterPro"/>
</dbReference>
<evidence type="ECO:0000259" key="2">
    <source>
        <dbReference type="PROSITE" id="PS00662"/>
    </source>
</evidence>
<accession>A0A517NVE8</accession>
<dbReference type="GO" id="GO:0016887">
    <property type="term" value="F:ATP hydrolysis activity"/>
    <property type="evidence" value="ECO:0007669"/>
    <property type="project" value="InterPro"/>
</dbReference>
<comment type="similarity">
    <text evidence="1">Belongs to the GSP E family.</text>
</comment>
<dbReference type="Proteomes" id="UP000319817">
    <property type="component" value="Chromosome"/>
</dbReference>
<dbReference type="EMBL" id="CP036526">
    <property type="protein sequence ID" value="QDT11100.1"/>
    <property type="molecule type" value="Genomic_DNA"/>
</dbReference>
<dbReference type="InterPro" id="IPR001482">
    <property type="entry name" value="T2SS/T4SS_dom"/>
</dbReference>
<dbReference type="Gene3D" id="3.40.50.300">
    <property type="entry name" value="P-loop containing nucleotide triphosphate hydrolases"/>
    <property type="match status" value="1"/>
</dbReference>
<dbReference type="Gene3D" id="3.30.450.90">
    <property type="match status" value="1"/>
</dbReference>
<keyword evidence="4" id="KW-1185">Reference proteome</keyword>
<name>A0A517NVE8_9BACT</name>
<dbReference type="PANTHER" id="PTHR30486">
    <property type="entry name" value="TWITCHING MOTILITY PROTEIN PILT"/>
    <property type="match status" value="1"/>
</dbReference>
<evidence type="ECO:0000313" key="4">
    <source>
        <dbReference type="Proteomes" id="UP000319817"/>
    </source>
</evidence>
<gene>
    <name evidence="3" type="primary">pilT_3</name>
    <name evidence="3" type="ORF">K239x_30940</name>
</gene>
<dbReference type="InterPro" id="IPR050921">
    <property type="entry name" value="T4SS_GSP_E_ATPase"/>
</dbReference>
<evidence type="ECO:0000256" key="1">
    <source>
        <dbReference type="ARBA" id="ARBA00006611"/>
    </source>
</evidence>
<dbReference type="Pfam" id="PF00437">
    <property type="entry name" value="T2SSE"/>
    <property type="match status" value="1"/>
</dbReference>
<dbReference type="InterPro" id="IPR006321">
    <property type="entry name" value="PilT/PilU"/>
</dbReference>
<sequence length="376" mass="41595">MNKMSADKRIVDWLLRATDLGASDLHVVAGFPPTVRVHGKLQPLSDEMLDGPTAQTLLESLCDEEQTQQFRTAKNLDFAPVIDRTTAEVQSSIDRCIDSDGSCKAQRFRANYFLAGSQIGGCFRVIPNEIPDVYWAGFPPELADTLTRFRNGLILFTGITGSGKSTSLAMMIRRLVEAGGRRIITIEEPIEYVFDHTHGSLVTQREVGHDVDSFADGLKFGLRQDPDIILVGEIRDRETAQIALSASETGHLIFATLHTRDAKGAISRFSDLFSQSSQSEVRSQLALSLRAVISQHLLPSSLPDQKRELALEVLFNTTAIAAAIRQGKVESIDNCIQTSKADGMYLLDDSIRSLLQENRISRETAEQFVSDRRSLN</sequence>
<feature type="domain" description="Bacterial type II secretion system protein E" evidence="2">
    <location>
        <begin position="222"/>
        <end position="236"/>
    </location>
</feature>
<dbReference type="NCBIfam" id="TIGR01420">
    <property type="entry name" value="pilT_fam"/>
    <property type="match status" value="1"/>
</dbReference>
<dbReference type="SUPFAM" id="SSF52540">
    <property type="entry name" value="P-loop containing nucleoside triphosphate hydrolases"/>
    <property type="match status" value="1"/>
</dbReference>
<evidence type="ECO:0000313" key="3">
    <source>
        <dbReference type="EMBL" id="QDT11100.1"/>
    </source>
</evidence>
<reference evidence="3 4" key="1">
    <citation type="submission" date="2019-02" db="EMBL/GenBank/DDBJ databases">
        <title>Deep-cultivation of Planctomycetes and their phenomic and genomic characterization uncovers novel biology.</title>
        <authorList>
            <person name="Wiegand S."/>
            <person name="Jogler M."/>
            <person name="Boedeker C."/>
            <person name="Pinto D."/>
            <person name="Vollmers J."/>
            <person name="Rivas-Marin E."/>
            <person name="Kohn T."/>
            <person name="Peeters S.H."/>
            <person name="Heuer A."/>
            <person name="Rast P."/>
            <person name="Oberbeckmann S."/>
            <person name="Bunk B."/>
            <person name="Jeske O."/>
            <person name="Meyerdierks A."/>
            <person name="Storesund J.E."/>
            <person name="Kallscheuer N."/>
            <person name="Luecker S."/>
            <person name="Lage O.M."/>
            <person name="Pohl T."/>
            <person name="Merkel B.J."/>
            <person name="Hornburger P."/>
            <person name="Mueller R.-W."/>
            <person name="Bruemmer F."/>
            <person name="Labrenz M."/>
            <person name="Spormann A.M."/>
            <person name="Op den Camp H."/>
            <person name="Overmann J."/>
            <person name="Amann R."/>
            <person name="Jetten M.S.M."/>
            <person name="Mascher T."/>
            <person name="Medema M.H."/>
            <person name="Devos D.P."/>
            <person name="Kaster A.-K."/>
            <person name="Ovreas L."/>
            <person name="Rohde M."/>
            <person name="Galperin M.Y."/>
            <person name="Jogler C."/>
        </authorList>
    </citation>
    <scope>NUCLEOTIDE SEQUENCE [LARGE SCALE GENOMIC DNA]</scope>
    <source>
        <strain evidence="3 4">K23_9</strain>
    </source>
</reference>
<dbReference type="InterPro" id="IPR027417">
    <property type="entry name" value="P-loop_NTPase"/>
</dbReference>
<protein>
    <submittedName>
        <fullName evidence="3">Twitching mobility protein</fullName>
    </submittedName>
</protein>
<dbReference type="RefSeq" id="WP_145418884.1">
    <property type="nucleotide sequence ID" value="NZ_CP036526.1"/>
</dbReference>
<dbReference type="OrthoDB" id="251591at2"/>
<proteinExistence type="inferred from homology"/>